<feature type="region of interest" description="Disordered" evidence="2">
    <location>
        <begin position="205"/>
        <end position="257"/>
    </location>
</feature>
<proteinExistence type="predicted"/>
<dbReference type="STRING" id="1126212.K2RFN1"/>
<gene>
    <name evidence="3" type="ORF">MPH_01328</name>
</gene>
<reference evidence="3 4" key="1">
    <citation type="journal article" date="2012" name="BMC Genomics">
        <title>Tools to kill: Genome of one of the most destructive plant pathogenic fungi Macrophomina phaseolina.</title>
        <authorList>
            <person name="Islam M.S."/>
            <person name="Haque M.S."/>
            <person name="Islam M.M."/>
            <person name="Emdad E.M."/>
            <person name="Halim A."/>
            <person name="Hossen Q.M.M."/>
            <person name="Hossain M.Z."/>
            <person name="Ahmed B."/>
            <person name="Rahim S."/>
            <person name="Rahman M.S."/>
            <person name="Alam M.M."/>
            <person name="Hou S."/>
            <person name="Wan X."/>
            <person name="Saito J.A."/>
            <person name="Alam M."/>
        </authorList>
    </citation>
    <scope>NUCLEOTIDE SEQUENCE [LARGE SCALE GENOMIC DNA]</scope>
    <source>
        <strain evidence="3 4">MS6</strain>
    </source>
</reference>
<evidence type="ECO:0000313" key="3">
    <source>
        <dbReference type="EMBL" id="EKG21336.1"/>
    </source>
</evidence>
<dbReference type="Proteomes" id="UP000007129">
    <property type="component" value="Unassembled WGS sequence"/>
</dbReference>
<dbReference type="AlphaFoldDB" id="K2RFN1"/>
<dbReference type="VEuPathDB" id="FungiDB:MPH_01328"/>
<protein>
    <submittedName>
        <fullName evidence="3">Uncharacterized protein</fullName>
    </submittedName>
</protein>
<dbReference type="eggNOG" id="ENOG502SSU0">
    <property type="taxonomic scope" value="Eukaryota"/>
</dbReference>
<evidence type="ECO:0000313" key="4">
    <source>
        <dbReference type="Proteomes" id="UP000007129"/>
    </source>
</evidence>
<evidence type="ECO:0000256" key="1">
    <source>
        <dbReference type="SAM" id="Coils"/>
    </source>
</evidence>
<dbReference type="EMBL" id="AHHD01000052">
    <property type="protein sequence ID" value="EKG21336.1"/>
    <property type="molecule type" value="Genomic_DNA"/>
</dbReference>
<sequence>MSDSTRPVPFVPAFVEWLDRDQNATTHLGHRHPRPSCQLAFEVRFDKTERAAFFKLRVPVALKECPKKTNIFVYVLPQRIVGVEATTGLSVTIPEPVRRGLVQANVCSSPENITRLHFSLSKPPVLVIPASTSLAPTTTTSGNILNMLQSLAQATDLTLFFPSKHMARERLATLCSLARDGGLRPMANQLDLTSLHGGKGAHMVEGVDLHIPPPTDSPPSYDELAPSPPPPKAESLKARVPTSPSSPPAKKPRLDPSSLHLDAHKEVFEDYVALLCKKTFDGFRSEMRQEMNDRLKQLEKKFDQTIHEVAAELREEAYAEVENLRDQTDEQIDLRIDDQLMQVKDDLREHVEEEMKNVEDKLKEKLCSASLSLDFD</sequence>
<dbReference type="HOGENOM" id="CLU_051513_0_0_1"/>
<evidence type="ECO:0000256" key="2">
    <source>
        <dbReference type="SAM" id="MobiDB-lite"/>
    </source>
</evidence>
<feature type="coiled-coil region" evidence="1">
    <location>
        <begin position="288"/>
        <end position="368"/>
    </location>
</feature>
<organism evidence="3 4">
    <name type="scientific">Macrophomina phaseolina (strain MS6)</name>
    <name type="common">Charcoal rot fungus</name>
    <dbReference type="NCBI Taxonomy" id="1126212"/>
    <lineage>
        <taxon>Eukaryota</taxon>
        <taxon>Fungi</taxon>
        <taxon>Dikarya</taxon>
        <taxon>Ascomycota</taxon>
        <taxon>Pezizomycotina</taxon>
        <taxon>Dothideomycetes</taxon>
        <taxon>Dothideomycetes incertae sedis</taxon>
        <taxon>Botryosphaeriales</taxon>
        <taxon>Botryosphaeriaceae</taxon>
        <taxon>Macrophomina</taxon>
    </lineage>
</organism>
<comment type="caution">
    <text evidence="3">The sequence shown here is derived from an EMBL/GenBank/DDBJ whole genome shotgun (WGS) entry which is preliminary data.</text>
</comment>
<dbReference type="Gene3D" id="1.20.120.20">
    <property type="entry name" value="Apolipoprotein"/>
    <property type="match status" value="1"/>
</dbReference>
<dbReference type="OrthoDB" id="3927492at2759"/>
<accession>K2RFN1</accession>
<dbReference type="InParanoid" id="K2RFN1"/>
<name>K2RFN1_MACPH</name>
<keyword evidence="1" id="KW-0175">Coiled coil</keyword>